<keyword evidence="2" id="KW-1185">Reference proteome</keyword>
<evidence type="ECO:0000313" key="1">
    <source>
        <dbReference type="EnsemblPlants" id="LPERR03G10440.1"/>
    </source>
</evidence>
<dbReference type="Proteomes" id="UP000032180">
    <property type="component" value="Chromosome 3"/>
</dbReference>
<dbReference type="HOGENOM" id="CLU_2375871_0_0_1"/>
<dbReference type="AlphaFoldDB" id="A0A0D9VSA8"/>
<dbReference type="EnsemblPlants" id="LPERR03G10440.1">
    <property type="protein sequence ID" value="LPERR03G10440.1"/>
    <property type="gene ID" value="LPERR03G10440"/>
</dbReference>
<proteinExistence type="predicted"/>
<dbReference type="Gramene" id="LPERR03G10440.1">
    <property type="protein sequence ID" value="LPERR03G10440.1"/>
    <property type="gene ID" value="LPERR03G10440"/>
</dbReference>
<reference evidence="2" key="2">
    <citation type="submission" date="2013-12" db="EMBL/GenBank/DDBJ databases">
        <authorList>
            <person name="Yu Y."/>
            <person name="Lee S."/>
            <person name="de Baynast K."/>
            <person name="Wissotski M."/>
            <person name="Liu L."/>
            <person name="Talag J."/>
            <person name="Goicoechea J."/>
            <person name="Angelova A."/>
            <person name="Jetty R."/>
            <person name="Kudrna D."/>
            <person name="Golser W."/>
            <person name="Rivera L."/>
            <person name="Zhang J."/>
            <person name="Wing R."/>
        </authorList>
    </citation>
    <scope>NUCLEOTIDE SEQUENCE</scope>
</reference>
<reference evidence="1 2" key="1">
    <citation type="submission" date="2012-08" db="EMBL/GenBank/DDBJ databases">
        <title>Oryza genome evolution.</title>
        <authorList>
            <person name="Wing R.A."/>
        </authorList>
    </citation>
    <scope>NUCLEOTIDE SEQUENCE</scope>
</reference>
<evidence type="ECO:0000313" key="2">
    <source>
        <dbReference type="Proteomes" id="UP000032180"/>
    </source>
</evidence>
<sequence length="95" mass="10887">MDENMISPRQNSEQKNGKEAKEIEACAAIRRVHTERVDLQCWHLKQERWKTTPSVESWSIGYTVFVHTLHFCCVPLNIVDPLFLSGSCGDGELKI</sequence>
<reference evidence="1" key="3">
    <citation type="submission" date="2015-04" db="UniProtKB">
        <authorList>
            <consortium name="EnsemblPlants"/>
        </authorList>
    </citation>
    <scope>IDENTIFICATION</scope>
</reference>
<protein>
    <submittedName>
        <fullName evidence="1">Uncharacterized protein</fullName>
    </submittedName>
</protein>
<organism evidence="1 2">
    <name type="scientific">Leersia perrieri</name>
    <dbReference type="NCBI Taxonomy" id="77586"/>
    <lineage>
        <taxon>Eukaryota</taxon>
        <taxon>Viridiplantae</taxon>
        <taxon>Streptophyta</taxon>
        <taxon>Embryophyta</taxon>
        <taxon>Tracheophyta</taxon>
        <taxon>Spermatophyta</taxon>
        <taxon>Magnoliopsida</taxon>
        <taxon>Liliopsida</taxon>
        <taxon>Poales</taxon>
        <taxon>Poaceae</taxon>
        <taxon>BOP clade</taxon>
        <taxon>Oryzoideae</taxon>
        <taxon>Oryzeae</taxon>
        <taxon>Oryzinae</taxon>
        <taxon>Leersia</taxon>
    </lineage>
</organism>
<name>A0A0D9VSA8_9ORYZ</name>
<accession>A0A0D9VSA8</accession>